<evidence type="ECO:0000259" key="10">
    <source>
        <dbReference type="Pfam" id="PF07730"/>
    </source>
</evidence>
<dbReference type="GO" id="GO:0016020">
    <property type="term" value="C:membrane"/>
    <property type="evidence" value="ECO:0007669"/>
    <property type="project" value="InterPro"/>
</dbReference>
<comment type="catalytic activity">
    <reaction evidence="1">
        <text>ATP + protein L-histidine = ADP + protein N-phospho-L-histidine.</text>
        <dbReference type="EC" id="2.7.13.3"/>
    </reaction>
</comment>
<dbReference type="PANTHER" id="PTHR24421:SF10">
    <property type="entry name" value="NITRATE_NITRITE SENSOR PROTEIN NARQ"/>
    <property type="match status" value="1"/>
</dbReference>
<reference evidence="11" key="1">
    <citation type="submission" date="2024-07" db="EMBL/GenBank/DDBJ databases">
        <title>Halotolerant mesophilic bacterium Ornithinibacillus sp. 4-3, sp. nov., isolated from soil.</title>
        <authorList>
            <person name="Sidarenka A.V."/>
            <person name="Guliayeva D.E."/>
            <person name="Leanovich S.I."/>
            <person name="Hileuskaya K.S."/>
            <person name="Akhremchuk A.E."/>
            <person name="Sikolenko M.A."/>
            <person name="Valentovich L.N."/>
        </authorList>
    </citation>
    <scope>NUCLEOTIDE SEQUENCE</scope>
    <source>
        <strain evidence="11">4-3</strain>
    </source>
</reference>
<dbReference type="EC" id="2.7.13.3" evidence="2"/>
<evidence type="ECO:0000256" key="6">
    <source>
        <dbReference type="ARBA" id="ARBA00022777"/>
    </source>
</evidence>
<feature type="transmembrane region" description="Helical" evidence="9">
    <location>
        <begin position="6"/>
        <end position="21"/>
    </location>
</feature>
<protein>
    <recommendedName>
        <fullName evidence="2">histidine kinase</fullName>
        <ecNumber evidence="2">2.7.13.3</ecNumber>
    </recommendedName>
</protein>
<evidence type="ECO:0000256" key="3">
    <source>
        <dbReference type="ARBA" id="ARBA00022553"/>
    </source>
</evidence>
<dbReference type="EMBL" id="CP162599">
    <property type="protein sequence ID" value="XDK31308.1"/>
    <property type="molecule type" value="Genomic_DNA"/>
</dbReference>
<evidence type="ECO:0000256" key="5">
    <source>
        <dbReference type="ARBA" id="ARBA00022741"/>
    </source>
</evidence>
<feature type="transmembrane region" description="Helical" evidence="9">
    <location>
        <begin position="28"/>
        <end position="45"/>
    </location>
</feature>
<accession>A0AB39HJJ5</accession>
<dbReference type="AlphaFoldDB" id="A0AB39HJJ5"/>
<keyword evidence="3" id="KW-0597">Phosphoprotein</keyword>
<feature type="transmembrane region" description="Helical" evidence="9">
    <location>
        <begin position="94"/>
        <end position="111"/>
    </location>
</feature>
<evidence type="ECO:0000256" key="7">
    <source>
        <dbReference type="ARBA" id="ARBA00022840"/>
    </source>
</evidence>
<evidence type="ECO:0000256" key="9">
    <source>
        <dbReference type="SAM" id="Phobius"/>
    </source>
</evidence>
<dbReference type="GO" id="GO:0000155">
    <property type="term" value="F:phosphorelay sensor kinase activity"/>
    <property type="evidence" value="ECO:0007669"/>
    <property type="project" value="InterPro"/>
</dbReference>
<feature type="transmembrane region" description="Helical" evidence="9">
    <location>
        <begin position="117"/>
        <end position="133"/>
    </location>
</feature>
<dbReference type="CDD" id="cd16917">
    <property type="entry name" value="HATPase_UhpB-NarQ-NarX-like"/>
    <property type="match status" value="1"/>
</dbReference>
<keyword evidence="4" id="KW-0808">Transferase</keyword>
<organism evidence="11">
    <name type="scientific">Ornithinibacillus sp. 4-3</name>
    <dbReference type="NCBI Taxonomy" id="3231488"/>
    <lineage>
        <taxon>Bacteria</taxon>
        <taxon>Bacillati</taxon>
        <taxon>Bacillota</taxon>
        <taxon>Bacilli</taxon>
        <taxon>Bacillales</taxon>
        <taxon>Bacillaceae</taxon>
        <taxon>Ornithinibacillus</taxon>
    </lineage>
</organism>
<dbReference type="InterPro" id="IPR036890">
    <property type="entry name" value="HATPase_C_sf"/>
</dbReference>
<dbReference type="Gene3D" id="1.20.5.1930">
    <property type="match status" value="1"/>
</dbReference>
<evidence type="ECO:0000256" key="1">
    <source>
        <dbReference type="ARBA" id="ARBA00000085"/>
    </source>
</evidence>
<keyword evidence="9" id="KW-0812">Transmembrane</keyword>
<evidence type="ECO:0000313" key="11">
    <source>
        <dbReference type="EMBL" id="XDK31308.1"/>
    </source>
</evidence>
<evidence type="ECO:0000256" key="4">
    <source>
        <dbReference type="ARBA" id="ARBA00022679"/>
    </source>
</evidence>
<keyword evidence="6 11" id="KW-0418">Kinase</keyword>
<dbReference type="GO" id="GO:0005524">
    <property type="term" value="F:ATP binding"/>
    <property type="evidence" value="ECO:0007669"/>
    <property type="project" value="UniProtKB-KW"/>
</dbReference>
<evidence type="ECO:0000256" key="8">
    <source>
        <dbReference type="ARBA" id="ARBA00023012"/>
    </source>
</evidence>
<dbReference type="SUPFAM" id="SSF55874">
    <property type="entry name" value="ATPase domain of HSP90 chaperone/DNA topoisomerase II/histidine kinase"/>
    <property type="match status" value="1"/>
</dbReference>
<proteinExistence type="predicted"/>
<dbReference type="InterPro" id="IPR050482">
    <property type="entry name" value="Sensor_HK_TwoCompSys"/>
</dbReference>
<keyword evidence="9" id="KW-0472">Membrane</keyword>
<feature type="transmembrane region" description="Helical" evidence="9">
    <location>
        <begin position="57"/>
        <end position="82"/>
    </location>
</feature>
<dbReference type="Pfam" id="PF07730">
    <property type="entry name" value="HisKA_3"/>
    <property type="match status" value="1"/>
</dbReference>
<keyword evidence="9" id="KW-1133">Transmembrane helix</keyword>
<keyword evidence="7" id="KW-0067">ATP-binding</keyword>
<keyword evidence="5" id="KW-0547">Nucleotide-binding</keyword>
<feature type="domain" description="Signal transduction histidine kinase subgroup 3 dimerisation and phosphoacceptor" evidence="10">
    <location>
        <begin position="171"/>
        <end position="228"/>
    </location>
</feature>
<dbReference type="PANTHER" id="PTHR24421">
    <property type="entry name" value="NITRATE/NITRITE SENSOR PROTEIN NARX-RELATED"/>
    <property type="match status" value="1"/>
</dbReference>
<keyword evidence="8" id="KW-0902">Two-component regulatory system</keyword>
<name>A0AB39HJJ5_9BACI</name>
<dbReference type="InterPro" id="IPR011712">
    <property type="entry name" value="Sig_transdc_His_kin_sub3_dim/P"/>
</dbReference>
<sequence length="357" mass="41446">MKQFWLTFSLFFILWLGLLLFDSTYLPYHFFLFAGSLALFFLQSFRTKLLYLFLGNYLIILCTGLFFIEHTLFAQALIWFLLILGARQLQSKEFYLLSIAAIIVSVVFSFYSSIDYYLIFTTTFILVCSFLIHQQWSKDTYYQHLYEELRDAYRELKRLHIVAEESVKMEERTRIARDMHDSVGHRLTALIMQIEMLAIQYPNLDLTQMKELANSSLQETRDAVKALKVDETEGIATVVHLIRKLEAESHLNVHFTIKNGVLSIPISNAKSVTLYRVIQEGITNAMRHANSREVFVGLSTSADHAIQFEISNAVYEHKPFELGFGLTNMRKRIEELEGKLEILPLPDKFVLTGRIPI</sequence>
<dbReference type="Gene3D" id="3.30.565.10">
    <property type="entry name" value="Histidine kinase-like ATPase, C-terminal domain"/>
    <property type="match status" value="1"/>
</dbReference>
<dbReference type="GO" id="GO:0046983">
    <property type="term" value="F:protein dimerization activity"/>
    <property type="evidence" value="ECO:0007669"/>
    <property type="project" value="InterPro"/>
</dbReference>
<dbReference type="RefSeq" id="WP_368652036.1">
    <property type="nucleotide sequence ID" value="NZ_CP162599.1"/>
</dbReference>
<evidence type="ECO:0000256" key="2">
    <source>
        <dbReference type="ARBA" id="ARBA00012438"/>
    </source>
</evidence>
<gene>
    <name evidence="11" type="ORF">AB4Y30_09685</name>
</gene>